<comment type="catalytic activity">
    <reaction evidence="1">
        <text>[protein]-peptidylproline (omega=180) = [protein]-peptidylproline (omega=0)</text>
        <dbReference type="Rhea" id="RHEA:16237"/>
        <dbReference type="Rhea" id="RHEA-COMP:10747"/>
        <dbReference type="Rhea" id="RHEA-COMP:10748"/>
        <dbReference type="ChEBI" id="CHEBI:83833"/>
        <dbReference type="ChEBI" id="CHEBI:83834"/>
        <dbReference type="EC" id="5.2.1.8"/>
    </reaction>
</comment>
<dbReference type="InterPro" id="IPR046357">
    <property type="entry name" value="PPIase_dom_sf"/>
</dbReference>
<dbReference type="PANTHER" id="PTHR47245">
    <property type="entry name" value="PEPTIDYLPROLYL ISOMERASE"/>
    <property type="match status" value="1"/>
</dbReference>
<dbReference type="OrthoDB" id="14196at2"/>
<dbReference type="EMBL" id="FMWL01000001">
    <property type="protein sequence ID" value="SCZ76135.1"/>
    <property type="molecule type" value="Genomic_DNA"/>
</dbReference>
<evidence type="ECO:0000313" key="10">
    <source>
        <dbReference type="Proteomes" id="UP000199208"/>
    </source>
</evidence>
<evidence type="ECO:0000256" key="3">
    <source>
        <dbReference type="ARBA" id="ARBA00022729"/>
    </source>
</evidence>
<dbReference type="Gene3D" id="1.10.4030.10">
    <property type="entry name" value="Porin chaperone SurA, peptide-binding domain"/>
    <property type="match status" value="1"/>
</dbReference>
<dbReference type="Proteomes" id="UP000199208">
    <property type="component" value="Unassembled WGS sequence"/>
</dbReference>
<dbReference type="PROSITE" id="PS51257">
    <property type="entry name" value="PROKAR_LIPOPROTEIN"/>
    <property type="match status" value="1"/>
</dbReference>
<dbReference type="PROSITE" id="PS01096">
    <property type="entry name" value="PPIC_PPIASE_1"/>
    <property type="match status" value="1"/>
</dbReference>
<gene>
    <name evidence="9" type="ORF">SAMN03080599_00086</name>
</gene>
<organism evidence="9 10">
    <name type="scientific">Acidaminobacter hydrogenoformans DSM 2784</name>
    <dbReference type="NCBI Taxonomy" id="1120920"/>
    <lineage>
        <taxon>Bacteria</taxon>
        <taxon>Bacillati</taxon>
        <taxon>Bacillota</taxon>
        <taxon>Clostridia</taxon>
        <taxon>Peptostreptococcales</taxon>
        <taxon>Acidaminobacteraceae</taxon>
        <taxon>Acidaminobacter</taxon>
    </lineage>
</organism>
<evidence type="ECO:0000256" key="2">
    <source>
        <dbReference type="ARBA" id="ARBA00013194"/>
    </source>
</evidence>
<evidence type="ECO:0000313" key="9">
    <source>
        <dbReference type="EMBL" id="SCZ76135.1"/>
    </source>
</evidence>
<feature type="signal peptide" evidence="7">
    <location>
        <begin position="1"/>
        <end position="24"/>
    </location>
</feature>
<keyword evidence="4 6" id="KW-0697">Rotamase</keyword>
<dbReference type="Pfam" id="PF13623">
    <property type="entry name" value="SurA_N_2"/>
    <property type="match status" value="1"/>
</dbReference>
<dbReference type="PANTHER" id="PTHR47245:SF1">
    <property type="entry name" value="FOLDASE PROTEIN PRSA"/>
    <property type="match status" value="1"/>
</dbReference>
<keyword evidence="10" id="KW-1185">Reference proteome</keyword>
<feature type="domain" description="PpiC" evidence="8">
    <location>
        <begin position="183"/>
        <end position="273"/>
    </location>
</feature>
<dbReference type="SUPFAM" id="SSF109998">
    <property type="entry name" value="Triger factor/SurA peptide-binding domain-like"/>
    <property type="match status" value="1"/>
</dbReference>
<feature type="chain" id="PRO_5038622061" description="peptidylprolyl isomerase" evidence="7">
    <location>
        <begin position="25"/>
        <end position="329"/>
    </location>
</feature>
<dbReference type="STRING" id="1120920.SAMN03080599_00086"/>
<name>A0A1G5RPT3_9FIRM</name>
<dbReference type="InterPro" id="IPR023058">
    <property type="entry name" value="PPIase_PpiC_CS"/>
</dbReference>
<dbReference type="Pfam" id="PF00639">
    <property type="entry name" value="Rotamase"/>
    <property type="match status" value="1"/>
</dbReference>
<evidence type="ECO:0000256" key="7">
    <source>
        <dbReference type="SAM" id="SignalP"/>
    </source>
</evidence>
<evidence type="ECO:0000256" key="5">
    <source>
        <dbReference type="ARBA" id="ARBA00023235"/>
    </source>
</evidence>
<dbReference type="InterPro" id="IPR027304">
    <property type="entry name" value="Trigger_fact/SurA_dom_sf"/>
</dbReference>
<evidence type="ECO:0000256" key="1">
    <source>
        <dbReference type="ARBA" id="ARBA00000971"/>
    </source>
</evidence>
<evidence type="ECO:0000256" key="6">
    <source>
        <dbReference type="PROSITE-ProRule" id="PRU00278"/>
    </source>
</evidence>
<accession>A0A1G5RPT3</accession>
<evidence type="ECO:0000259" key="8">
    <source>
        <dbReference type="PROSITE" id="PS50198"/>
    </source>
</evidence>
<dbReference type="PROSITE" id="PS50198">
    <property type="entry name" value="PPIC_PPIASE_2"/>
    <property type="match status" value="1"/>
</dbReference>
<dbReference type="GO" id="GO:0003755">
    <property type="term" value="F:peptidyl-prolyl cis-trans isomerase activity"/>
    <property type="evidence" value="ECO:0007669"/>
    <property type="project" value="UniProtKB-KW"/>
</dbReference>
<protein>
    <recommendedName>
        <fullName evidence="2">peptidylprolyl isomerase</fullName>
        <ecNumber evidence="2">5.2.1.8</ecNumber>
    </recommendedName>
</protein>
<keyword evidence="5 6" id="KW-0413">Isomerase</keyword>
<reference evidence="9 10" key="1">
    <citation type="submission" date="2016-10" db="EMBL/GenBank/DDBJ databases">
        <authorList>
            <person name="de Groot N.N."/>
        </authorList>
    </citation>
    <scope>NUCLEOTIDE SEQUENCE [LARGE SCALE GENOMIC DNA]</scope>
    <source>
        <strain evidence="9 10">DSM 2784</strain>
    </source>
</reference>
<sequence length="329" mass="36182">MKTKKRSLSLILALILVLAFSLSGCQKKDSTGAVVPENAVAMVNGEVLDIETFNKAFAMVERSYNELYGEDIWTQEIQGQTVKEMIRERILEAMVIEKLITDHVAKTEFELSDEEVEEAYAAFVETAAEDADLTAFYEANGIDEAYIKDQIISKLYSEEFERIVYSEVESDTTNLESLYATFPIQVDASHILVAEAELAEELKGKIAAGEDFAELAKQYSIDTGSAGAGGALGLFGRGTMVEEFETAAFALKAGEVSEVIQSQFGYHIIKIHDVQTLDTMAANGASEQEIEIQKSALMSNVAQEAYTAKVEALRAEATVDTYPERVKQD</sequence>
<dbReference type="InterPro" id="IPR050245">
    <property type="entry name" value="PrsA_foldase"/>
</dbReference>
<proteinExistence type="predicted"/>
<dbReference type="RefSeq" id="WP_092588913.1">
    <property type="nucleotide sequence ID" value="NZ_FMWL01000001.1"/>
</dbReference>
<evidence type="ECO:0000256" key="4">
    <source>
        <dbReference type="ARBA" id="ARBA00023110"/>
    </source>
</evidence>
<dbReference type="InterPro" id="IPR000297">
    <property type="entry name" value="PPIase_PpiC"/>
</dbReference>
<dbReference type="Gene3D" id="3.10.50.40">
    <property type="match status" value="1"/>
</dbReference>
<dbReference type="SUPFAM" id="SSF54534">
    <property type="entry name" value="FKBP-like"/>
    <property type="match status" value="1"/>
</dbReference>
<dbReference type="AlphaFoldDB" id="A0A1G5RPT3"/>
<keyword evidence="3 7" id="KW-0732">Signal</keyword>
<dbReference type="EC" id="5.2.1.8" evidence="2"/>